<protein>
    <submittedName>
        <fullName evidence="3">SDR family oxidoreductase</fullName>
    </submittedName>
</protein>
<reference evidence="3 4" key="1">
    <citation type="submission" date="2020-09" db="EMBL/GenBank/DDBJ databases">
        <title>Genome seq and assembly of Chryseobacterium sp.</title>
        <authorList>
            <person name="Chhetri G."/>
        </authorList>
    </citation>
    <scope>NUCLEOTIDE SEQUENCE [LARGE SCALE GENOMIC DNA]</scope>
    <source>
        <strain evidence="3 4">GCR10</strain>
    </source>
</reference>
<proteinExistence type="inferred from homology"/>
<evidence type="ECO:0000256" key="1">
    <source>
        <dbReference type="ARBA" id="ARBA00007637"/>
    </source>
</evidence>
<keyword evidence="4" id="KW-1185">Reference proteome</keyword>
<sequence length="298" mass="33939">MKILIIGSKGFIGRHAYKYFHEKYSETYAADVATDYVDKKYFLLDSTNSDFNEIFEAVKFDICINCSGAASVPDSLHNTLRDFNLNAHNVLKIADSIKKHNPDCKLINLSSAAVYGNPKFLPICETDAISPVSPYGYHKKFAEEILEEYYQLFRIQSCSLRIFSAYGEGLQKQLLWDVFSKSQTHENITLFGTGRETRDFIHVQDIIQCIDLIIDKGSFKADVYNIANGEQISIKSIAESLLKNLRFIGKLSFSGEEREGDPLYWVADIMKIKNLGYQQQVSISDGIKNYVKWAEDLK</sequence>
<comment type="similarity">
    <text evidence="1">Belongs to the NAD(P)-dependent epimerase/dehydratase family.</text>
</comment>
<comment type="caution">
    <text evidence="3">The sequence shown here is derived from an EMBL/GenBank/DDBJ whole genome shotgun (WGS) entry which is preliminary data.</text>
</comment>
<accession>A0ABR8ZG98</accession>
<dbReference type="PANTHER" id="PTHR43000">
    <property type="entry name" value="DTDP-D-GLUCOSE 4,6-DEHYDRATASE-RELATED"/>
    <property type="match status" value="1"/>
</dbReference>
<evidence type="ECO:0000313" key="3">
    <source>
        <dbReference type="EMBL" id="MBD8084300.1"/>
    </source>
</evidence>
<dbReference type="InterPro" id="IPR036291">
    <property type="entry name" value="NAD(P)-bd_dom_sf"/>
</dbReference>
<gene>
    <name evidence="3" type="ORF">IC610_17980</name>
</gene>
<organism evidence="3 4">
    <name type="scientific">Chryseobacterium caseinilyticum</name>
    <dbReference type="NCBI Taxonomy" id="2771428"/>
    <lineage>
        <taxon>Bacteria</taxon>
        <taxon>Pseudomonadati</taxon>
        <taxon>Bacteroidota</taxon>
        <taxon>Flavobacteriia</taxon>
        <taxon>Flavobacteriales</taxon>
        <taxon>Weeksellaceae</taxon>
        <taxon>Chryseobacterium group</taxon>
        <taxon>Chryseobacterium</taxon>
    </lineage>
</organism>
<dbReference type="SUPFAM" id="SSF51735">
    <property type="entry name" value="NAD(P)-binding Rossmann-fold domains"/>
    <property type="match status" value="1"/>
</dbReference>
<dbReference type="InterPro" id="IPR001509">
    <property type="entry name" value="Epimerase_deHydtase"/>
</dbReference>
<feature type="domain" description="NAD-dependent epimerase/dehydratase" evidence="2">
    <location>
        <begin position="3"/>
        <end position="227"/>
    </location>
</feature>
<dbReference type="EMBL" id="JACYFS010000008">
    <property type="protein sequence ID" value="MBD8084300.1"/>
    <property type="molecule type" value="Genomic_DNA"/>
</dbReference>
<name>A0ABR8ZG98_9FLAO</name>
<evidence type="ECO:0000259" key="2">
    <source>
        <dbReference type="Pfam" id="PF01370"/>
    </source>
</evidence>
<dbReference type="Pfam" id="PF01370">
    <property type="entry name" value="Epimerase"/>
    <property type="match status" value="1"/>
</dbReference>
<dbReference type="CDD" id="cd08946">
    <property type="entry name" value="SDR_e"/>
    <property type="match status" value="1"/>
</dbReference>
<dbReference type="RefSeq" id="WP_191738077.1">
    <property type="nucleotide sequence ID" value="NZ_JACYFS010000008.1"/>
</dbReference>
<dbReference type="Gene3D" id="3.40.50.720">
    <property type="entry name" value="NAD(P)-binding Rossmann-like Domain"/>
    <property type="match status" value="1"/>
</dbReference>
<dbReference type="Proteomes" id="UP000637299">
    <property type="component" value="Unassembled WGS sequence"/>
</dbReference>
<evidence type="ECO:0000313" key="4">
    <source>
        <dbReference type="Proteomes" id="UP000637299"/>
    </source>
</evidence>